<evidence type="ECO:0000256" key="13">
    <source>
        <dbReference type="HAMAP-Rule" id="MF_00089"/>
    </source>
</evidence>
<evidence type="ECO:0000256" key="6">
    <source>
        <dbReference type="ARBA" id="ARBA00022833"/>
    </source>
</evidence>
<dbReference type="InterPro" id="IPR025747">
    <property type="entry name" value="ThiC-associated_dom"/>
</dbReference>
<feature type="binding site" evidence="13">
    <location>
        <position position="310"/>
    </location>
    <ligand>
        <name>substrate</name>
    </ligand>
</feature>
<keyword evidence="10 13" id="KW-0456">Lyase</keyword>
<keyword evidence="7 13" id="KW-0784">Thiamine biosynthesis</keyword>
<dbReference type="GO" id="GO:0009229">
    <property type="term" value="P:thiamine diphosphate biosynthetic process"/>
    <property type="evidence" value="ECO:0007669"/>
    <property type="project" value="UniProtKB-UniRule"/>
</dbReference>
<dbReference type="NCBIfam" id="NF009895">
    <property type="entry name" value="PRK13352.1"/>
    <property type="match status" value="1"/>
</dbReference>
<evidence type="ECO:0000256" key="12">
    <source>
        <dbReference type="ARBA" id="ARBA00061546"/>
    </source>
</evidence>
<evidence type="ECO:0000313" key="15">
    <source>
        <dbReference type="EMBL" id="KIP98028.1"/>
    </source>
</evidence>
<evidence type="ECO:0000256" key="9">
    <source>
        <dbReference type="ARBA" id="ARBA00023014"/>
    </source>
</evidence>
<dbReference type="AlphaFoldDB" id="A0A0D0JRP6"/>
<evidence type="ECO:0000313" key="16">
    <source>
        <dbReference type="Proteomes" id="UP000035017"/>
    </source>
</evidence>
<dbReference type="GO" id="GO:0005829">
    <property type="term" value="C:cytosol"/>
    <property type="evidence" value="ECO:0007669"/>
    <property type="project" value="TreeGrafter"/>
</dbReference>
<dbReference type="EC" id="4.1.99.17" evidence="13"/>
<accession>A0A0D0JRP6</accession>
<keyword evidence="6 13" id="KW-0862">Zinc</keyword>
<dbReference type="NCBIfam" id="TIGR00190">
    <property type="entry name" value="thiC"/>
    <property type="match status" value="1"/>
</dbReference>
<comment type="function">
    <text evidence="1 13">Catalyzes the synthesis of the hydroxymethylpyrimidine phosphate (HMP-P) moiety of thiamine from aminoimidazole ribotide (AIR) in a radical S-adenosyl-L-methionine (SAM)-dependent reaction.</text>
</comment>
<dbReference type="InterPro" id="IPR037509">
    <property type="entry name" value="ThiC"/>
</dbReference>
<gene>
    <name evidence="13" type="primary">thiC</name>
    <name evidence="15" type="ORF">RU07_23530</name>
</gene>
<dbReference type="Proteomes" id="UP000035017">
    <property type="component" value="Unassembled WGS sequence"/>
</dbReference>
<dbReference type="GO" id="GO:0008270">
    <property type="term" value="F:zinc ion binding"/>
    <property type="evidence" value="ECO:0007669"/>
    <property type="project" value="UniProtKB-UniRule"/>
</dbReference>
<dbReference type="HAMAP" id="MF_00089">
    <property type="entry name" value="ThiC"/>
    <property type="match status" value="1"/>
</dbReference>
<sequence length="607" mass="66945">MNIVAKTITPTVTTGPLPASTKVHRPGVLYPDIRVPMREIALHPTAGEPAVTVYDASGPYTDPKHILDIEGGLPRLRNAWAVARGDVEAYEGRHVKPEDNGFATGERLTPEFPVRNQPLRAKDGKAVTQLAYARAGIITPEMEFVAIRENLGREAVREKLVRDGESFGAHIPDYVTPEFVRQEVAAGRAIIPANINHPEAEPMIIGRNFLVKINANIGNSAVTSSMADEVDKMVWAIRWGGDTVMDLSTGRNIHNIREWIIRNAPVPIGTVPLYQALEKVGGIAEDLTWEVFRDTLIEQAEQGVDYFTIHAGVRLHYIPLTVNRVTGIVSRGGSIMAKWCLHHHKESFLYEHFEEICDICRAYDVSFSLGDGLRPGSIADANDAAQFAELETLGELTQIAWAKDCQVMIEGPGHVPMHKIKENMDKQLKVCGEAPFYTLGPLTTDIAPGYDHITSGIGAAMIGWFGTAMLCYVTPKEHLGLPDRNDVKVGVITYKIAAHAADLAKGHPAAQIRDNALSRARFEFRWEDQFNLSLDPETARSFHDETLPKEAHKVAHFCSMCGPKFCSMRISHDIRAEAQKEGLEAMAEKFKQGGSLYMPLDTPVAGE</sequence>
<keyword evidence="5 13" id="KW-0479">Metal-binding</keyword>
<proteinExistence type="inferred from homology"/>
<name>A0A0D0JRP6_AGRTU</name>
<dbReference type="FunFam" id="3.20.20.540:FF:000001">
    <property type="entry name" value="Phosphomethylpyrimidine synthase"/>
    <property type="match status" value="1"/>
</dbReference>
<protein>
    <recommendedName>
        <fullName evidence="13">Phosphomethylpyrimidine synthase</fullName>
        <ecNumber evidence="13">4.1.99.17</ecNumber>
    </recommendedName>
    <alternativeName>
        <fullName evidence="13">Hydroxymethylpyrimidine phosphate synthase</fullName>
        <shortName evidence="13">HMP-P synthase</shortName>
        <shortName evidence="13">HMP-phosphate synthase</shortName>
        <shortName evidence="13">HMPP synthase</shortName>
    </alternativeName>
    <alternativeName>
        <fullName evidence="13">Thiamine biosynthesis protein ThiC</fullName>
    </alternativeName>
</protein>
<dbReference type="NCBIfam" id="NF006763">
    <property type="entry name" value="PRK09284.1"/>
    <property type="match status" value="1"/>
</dbReference>
<feature type="binding site" evidence="13">
    <location>
        <position position="437"/>
    </location>
    <ligand>
        <name>substrate</name>
    </ligand>
</feature>
<keyword evidence="4 13" id="KW-0949">S-adenosyl-L-methionine</keyword>
<dbReference type="Gene3D" id="3.20.20.540">
    <property type="entry name" value="Radical SAM ThiC family, central domain"/>
    <property type="match status" value="1"/>
</dbReference>
<feature type="binding site" evidence="13">
    <location>
        <position position="274"/>
    </location>
    <ligand>
        <name>substrate</name>
    </ligand>
</feature>
<dbReference type="GO" id="GO:0009228">
    <property type="term" value="P:thiamine biosynthetic process"/>
    <property type="evidence" value="ECO:0007669"/>
    <property type="project" value="UniProtKB-UniRule"/>
</dbReference>
<feature type="binding site" evidence="13">
    <location>
        <position position="410"/>
    </location>
    <ligand>
        <name>substrate</name>
    </ligand>
</feature>
<feature type="binding site" evidence="13">
    <location>
        <position position="414"/>
    </location>
    <ligand>
        <name>Zn(2+)</name>
        <dbReference type="ChEBI" id="CHEBI:29105"/>
    </ligand>
</feature>
<keyword evidence="8 13" id="KW-0408">Iron</keyword>
<comment type="pathway">
    <text evidence="2 13">Cofactor biosynthesis; thiamine diphosphate biosynthesis.</text>
</comment>
<comment type="similarity">
    <text evidence="12 13">Belongs to the ThiC family.</text>
</comment>
<dbReference type="UniPathway" id="UPA00060"/>
<comment type="catalytic activity">
    <reaction evidence="11 13">
        <text>5-amino-1-(5-phospho-beta-D-ribosyl)imidazole + S-adenosyl-L-methionine = 4-amino-2-methyl-5-(phosphooxymethyl)pyrimidine + CO + 5'-deoxyadenosine + formate + L-methionine + 3 H(+)</text>
        <dbReference type="Rhea" id="RHEA:24840"/>
        <dbReference type="ChEBI" id="CHEBI:15378"/>
        <dbReference type="ChEBI" id="CHEBI:15740"/>
        <dbReference type="ChEBI" id="CHEBI:17245"/>
        <dbReference type="ChEBI" id="CHEBI:17319"/>
        <dbReference type="ChEBI" id="CHEBI:57844"/>
        <dbReference type="ChEBI" id="CHEBI:58354"/>
        <dbReference type="ChEBI" id="CHEBI:59789"/>
        <dbReference type="ChEBI" id="CHEBI:137981"/>
        <dbReference type="EC" id="4.1.99.17"/>
    </reaction>
</comment>
<evidence type="ECO:0000256" key="1">
    <source>
        <dbReference type="ARBA" id="ARBA00003175"/>
    </source>
</evidence>
<dbReference type="OrthoDB" id="9805897at2"/>
<dbReference type="SFLD" id="SFLDS00113">
    <property type="entry name" value="Radical_SAM_Phosphomethylpyrim"/>
    <property type="match status" value="1"/>
</dbReference>
<feature type="binding site" evidence="13">
    <location>
        <position position="216"/>
    </location>
    <ligand>
        <name>substrate</name>
    </ligand>
</feature>
<dbReference type="GO" id="GO:0070284">
    <property type="term" value="F:phosphomethylpyrimidine synthase activity"/>
    <property type="evidence" value="ECO:0007669"/>
    <property type="project" value="UniProtKB-EC"/>
</dbReference>
<dbReference type="PANTHER" id="PTHR30557:SF1">
    <property type="entry name" value="PHOSPHOMETHYLPYRIMIDINE SYNTHASE, CHLOROPLASTIC"/>
    <property type="match status" value="1"/>
</dbReference>
<dbReference type="Gene3D" id="6.10.250.620">
    <property type="match status" value="1"/>
</dbReference>
<evidence type="ECO:0000256" key="8">
    <source>
        <dbReference type="ARBA" id="ARBA00023004"/>
    </source>
</evidence>
<dbReference type="EMBL" id="JXQV01000051">
    <property type="protein sequence ID" value="KIP98028.1"/>
    <property type="molecule type" value="Genomic_DNA"/>
</dbReference>
<dbReference type="InterPro" id="IPR002817">
    <property type="entry name" value="ThiC/BzaA/B"/>
</dbReference>
<feature type="binding site" evidence="13">
    <location>
        <begin position="371"/>
        <end position="374"/>
    </location>
    <ligand>
        <name>substrate</name>
    </ligand>
</feature>
<feature type="binding site" evidence="13">
    <location>
        <position position="561"/>
    </location>
    <ligand>
        <name>[4Fe-4S] cluster</name>
        <dbReference type="ChEBI" id="CHEBI:49883"/>
        <note>4Fe-4S-S-AdoMet</note>
    </ligand>
</feature>
<comment type="caution">
    <text evidence="15">The sequence shown here is derived from an EMBL/GenBank/DDBJ whole genome shotgun (WGS) entry which is preliminary data.</text>
</comment>
<dbReference type="PANTHER" id="PTHR30557">
    <property type="entry name" value="THIAMINE BIOSYNTHESIS PROTEIN THIC"/>
    <property type="match status" value="1"/>
</dbReference>
<dbReference type="Pfam" id="PF01964">
    <property type="entry name" value="ThiC_Rad_SAM"/>
    <property type="match status" value="1"/>
</dbReference>
<evidence type="ECO:0000256" key="2">
    <source>
        <dbReference type="ARBA" id="ARBA00004948"/>
    </source>
</evidence>
<feature type="binding site" evidence="13">
    <location>
        <position position="478"/>
    </location>
    <ligand>
        <name>Zn(2+)</name>
        <dbReference type="ChEBI" id="CHEBI:29105"/>
    </ligand>
</feature>
<evidence type="ECO:0000256" key="7">
    <source>
        <dbReference type="ARBA" id="ARBA00022977"/>
    </source>
</evidence>
<reference evidence="15 16" key="1">
    <citation type="submission" date="2014-12" db="EMBL/GenBank/DDBJ databases">
        <title>16Stimator: statistical estimation of ribosomal gene copy numbers from draft genome assemblies.</title>
        <authorList>
            <person name="Perisin M.A."/>
            <person name="Vetter M."/>
            <person name="Gilbert J.A."/>
            <person name="Bergelson J."/>
        </authorList>
    </citation>
    <scope>NUCLEOTIDE SEQUENCE [LARGE SCALE GENOMIC DNA]</scope>
    <source>
        <strain evidence="15 16">MEJ076</strain>
    </source>
</reference>
<feature type="binding site" evidence="13">
    <location>
        <position position="245"/>
    </location>
    <ligand>
        <name>substrate</name>
    </ligand>
</feature>
<evidence type="ECO:0000256" key="5">
    <source>
        <dbReference type="ARBA" id="ARBA00022723"/>
    </source>
</evidence>
<evidence type="ECO:0000256" key="11">
    <source>
        <dbReference type="ARBA" id="ARBA00050218"/>
    </source>
</evidence>
<feature type="binding site" evidence="13">
    <location>
        <position position="566"/>
    </location>
    <ligand>
        <name>[4Fe-4S] cluster</name>
        <dbReference type="ChEBI" id="CHEBI:49883"/>
        <note>4Fe-4S-S-AdoMet</note>
    </ligand>
</feature>
<keyword evidence="3 13" id="KW-0004">4Fe-4S</keyword>
<dbReference type="Pfam" id="PF13667">
    <property type="entry name" value="ThiC-associated"/>
    <property type="match status" value="1"/>
</dbReference>
<evidence type="ECO:0000256" key="3">
    <source>
        <dbReference type="ARBA" id="ARBA00022485"/>
    </source>
</evidence>
<evidence type="ECO:0000256" key="4">
    <source>
        <dbReference type="ARBA" id="ARBA00022691"/>
    </source>
</evidence>
<organism evidence="15 16">
    <name type="scientific">Agrobacterium tumefaciens</name>
    <dbReference type="NCBI Taxonomy" id="358"/>
    <lineage>
        <taxon>Bacteria</taxon>
        <taxon>Pseudomonadati</taxon>
        <taxon>Pseudomonadota</taxon>
        <taxon>Alphaproteobacteria</taxon>
        <taxon>Hyphomicrobiales</taxon>
        <taxon>Rhizobiaceae</taxon>
        <taxon>Rhizobium/Agrobacterium group</taxon>
        <taxon>Agrobacterium</taxon>
        <taxon>Agrobacterium tumefaciens complex</taxon>
    </lineage>
</organism>
<comment type="subunit">
    <text evidence="13">Homodimer.</text>
</comment>
<evidence type="ECO:0000256" key="10">
    <source>
        <dbReference type="ARBA" id="ARBA00023239"/>
    </source>
</evidence>
<evidence type="ECO:0000259" key="14">
    <source>
        <dbReference type="Pfam" id="PF13667"/>
    </source>
</evidence>
<feature type="binding site" evidence="13">
    <location>
        <position position="558"/>
    </location>
    <ligand>
        <name>[4Fe-4S] cluster</name>
        <dbReference type="ChEBI" id="CHEBI:49883"/>
        <note>4Fe-4S-S-AdoMet</note>
    </ligand>
</feature>
<dbReference type="SFLD" id="SFLDF00407">
    <property type="entry name" value="phosphomethylpyrimidine_syntha"/>
    <property type="match status" value="1"/>
</dbReference>
<comment type="cofactor">
    <cofactor evidence="13">
        <name>[4Fe-4S] cluster</name>
        <dbReference type="ChEBI" id="CHEBI:49883"/>
    </cofactor>
    <text evidence="13">Binds 1 [4Fe-4S] cluster per subunit. The cluster is coordinated with 3 cysteines and an exchangeable S-adenosyl-L-methionine.</text>
</comment>
<dbReference type="GO" id="GO:0051539">
    <property type="term" value="F:4 iron, 4 sulfur cluster binding"/>
    <property type="evidence" value="ECO:0007669"/>
    <property type="project" value="UniProtKB-KW"/>
</dbReference>
<keyword evidence="9 13" id="KW-0411">Iron-sulfur</keyword>
<feature type="binding site" evidence="13">
    <location>
        <begin position="330"/>
        <end position="332"/>
    </location>
    <ligand>
        <name>substrate</name>
    </ligand>
</feature>
<dbReference type="InterPro" id="IPR038521">
    <property type="entry name" value="ThiC/Bza_core_dom"/>
</dbReference>
<dbReference type="SFLD" id="SFLDG01114">
    <property type="entry name" value="phosphomethylpyrimidine_syntha"/>
    <property type="match status" value="1"/>
</dbReference>
<feature type="domain" description="ThiC-associated" evidence="14">
    <location>
        <begin position="16"/>
        <end position="88"/>
    </location>
</feature>